<accession>A0AAD0SKW7</accession>
<protein>
    <submittedName>
        <fullName evidence="2">Uncharacterized protein</fullName>
    </submittedName>
</protein>
<evidence type="ECO:0000313" key="5">
    <source>
        <dbReference type="Proteomes" id="UP000290580"/>
    </source>
</evidence>
<dbReference type="EMBL" id="CP032099">
    <property type="protein sequence ID" value="AXX84636.1"/>
    <property type="molecule type" value="Genomic_DNA"/>
</dbReference>
<feature type="chain" id="PRO_5042287306" evidence="1">
    <location>
        <begin position="23"/>
        <end position="245"/>
    </location>
</feature>
<organism evidence="2 4">
    <name type="scientific">Aliarcobacter skirrowii CCUG 10374</name>
    <dbReference type="NCBI Taxonomy" id="1032239"/>
    <lineage>
        <taxon>Bacteria</taxon>
        <taxon>Pseudomonadati</taxon>
        <taxon>Campylobacterota</taxon>
        <taxon>Epsilonproteobacteria</taxon>
        <taxon>Campylobacterales</taxon>
        <taxon>Arcobacteraceae</taxon>
        <taxon>Aliarcobacter</taxon>
    </lineage>
</organism>
<feature type="signal peptide" evidence="1">
    <location>
        <begin position="1"/>
        <end position="22"/>
    </location>
</feature>
<dbReference type="EMBL" id="NXIC01000011">
    <property type="protein sequence ID" value="RXI24674.1"/>
    <property type="molecule type" value="Genomic_DNA"/>
</dbReference>
<dbReference type="Proteomes" id="UP000290580">
    <property type="component" value="Unassembled WGS sequence"/>
</dbReference>
<sequence length="245" mass="28916">MKNKILKILFVLGLFYASNILAMTQEKYQEIINSYKLVDSENIDNYKILDSTHITTYNEYKNLLKFNNFEDSMFFARFRKIFKINEENMKLGINPSINRNIIIIGIGYPKANSLSSDNLFDSIINDQKLYTVICFSKNKELIVSSILESLTKDKQNISKELPLMIFNYFRENRYVENSFNFNLVEEKNTLEIDETFFYFNEEKILAKLYKTNTCDKELTEKANIEVLINDKWLPQKNSLNINNSD</sequence>
<dbReference type="AlphaFoldDB" id="A0AAD0SKW7"/>
<dbReference type="Proteomes" id="UP000262029">
    <property type="component" value="Chromosome"/>
</dbReference>
<keyword evidence="5" id="KW-1185">Reference proteome</keyword>
<reference evidence="2 4" key="2">
    <citation type="submission" date="2018-08" db="EMBL/GenBank/DDBJ databases">
        <title>Complete genome of the Arcobacter skirrowii type strain LMG 6621.</title>
        <authorList>
            <person name="Miller W.G."/>
            <person name="Yee E."/>
            <person name="Bono J.L."/>
        </authorList>
    </citation>
    <scope>NUCLEOTIDE SEQUENCE [LARGE SCALE GENOMIC DNA]</scope>
    <source>
        <strain evidence="2 4">CCUG 10374</strain>
    </source>
</reference>
<evidence type="ECO:0000313" key="2">
    <source>
        <dbReference type="EMBL" id="AXX84636.1"/>
    </source>
</evidence>
<gene>
    <name evidence="2" type="ORF">ASKIR_0815</name>
    <name evidence="3" type="ORF">CP959_10070</name>
</gene>
<evidence type="ECO:0000313" key="4">
    <source>
        <dbReference type="Proteomes" id="UP000262029"/>
    </source>
</evidence>
<proteinExistence type="predicted"/>
<evidence type="ECO:0000256" key="1">
    <source>
        <dbReference type="SAM" id="SignalP"/>
    </source>
</evidence>
<reference evidence="3 5" key="1">
    <citation type="submission" date="2017-09" db="EMBL/GenBank/DDBJ databases">
        <title>Genomics of the genus Arcobacter.</title>
        <authorList>
            <person name="Perez-Cataluna A."/>
            <person name="Figueras M.J."/>
            <person name="Salas-Masso N."/>
        </authorList>
    </citation>
    <scope>NUCLEOTIDE SEQUENCE [LARGE SCALE GENOMIC DNA]</scope>
    <source>
        <strain evidence="3 5">LMG 6621</strain>
    </source>
</reference>
<evidence type="ECO:0000313" key="3">
    <source>
        <dbReference type="EMBL" id="RXI24674.1"/>
    </source>
</evidence>
<dbReference type="RefSeq" id="WP_115588549.1">
    <property type="nucleotide sequence ID" value="NZ_CP032099.1"/>
</dbReference>
<name>A0AAD0SKW7_9BACT</name>
<keyword evidence="1" id="KW-0732">Signal</keyword>
<dbReference type="GeneID" id="61750568"/>